<proteinExistence type="predicted"/>
<reference evidence="2" key="1">
    <citation type="submission" date="2014-09" db="EMBL/GenBank/DDBJ databases">
        <authorList>
            <person name="Magalhaes I.L.F."/>
            <person name="Oliveira U."/>
            <person name="Santos F.R."/>
            <person name="Vidigal T.H.D.A."/>
            <person name="Brescovit A.D."/>
            <person name="Santos A.J."/>
        </authorList>
    </citation>
    <scope>NUCLEOTIDE SEQUENCE</scope>
    <source>
        <tissue evidence="2">Shoot tissue taken approximately 20 cm above the soil surface</tissue>
    </source>
</reference>
<protein>
    <submittedName>
        <fullName evidence="2">Uncharacterized protein</fullName>
    </submittedName>
</protein>
<name>A0A0A9C2E4_ARUDO</name>
<dbReference type="AlphaFoldDB" id="A0A0A9C2E4"/>
<keyword evidence="1" id="KW-1133">Transmembrane helix</keyword>
<reference evidence="2" key="2">
    <citation type="journal article" date="2015" name="Data Brief">
        <title>Shoot transcriptome of the giant reed, Arundo donax.</title>
        <authorList>
            <person name="Barrero R.A."/>
            <person name="Guerrero F.D."/>
            <person name="Moolhuijzen P."/>
            <person name="Goolsby J.A."/>
            <person name="Tidwell J."/>
            <person name="Bellgard S.E."/>
            <person name="Bellgard M.I."/>
        </authorList>
    </citation>
    <scope>NUCLEOTIDE SEQUENCE</scope>
    <source>
        <tissue evidence="2">Shoot tissue taken approximately 20 cm above the soil surface</tissue>
    </source>
</reference>
<accession>A0A0A9C2E4</accession>
<keyword evidence="1" id="KW-0472">Membrane</keyword>
<evidence type="ECO:0000313" key="2">
    <source>
        <dbReference type="EMBL" id="JAD69746.1"/>
    </source>
</evidence>
<dbReference type="EMBL" id="GBRH01228149">
    <property type="protein sequence ID" value="JAD69746.1"/>
    <property type="molecule type" value="Transcribed_RNA"/>
</dbReference>
<organism evidence="2">
    <name type="scientific">Arundo donax</name>
    <name type="common">Giant reed</name>
    <name type="synonym">Donax arundinaceus</name>
    <dbReference type="NCBI Taxonomy" id="35708"/>
    <lineage>
        <taxon>Eukaryota</taxon>
        <taxon>Viridiplantae</taxon>
        <taxon>Streptophyta</taxon>
        <taxon>Embryophyta</taxon>
        <taxon>Tracheophyta</taxon>
        <taxon>Spermatophyta</taxon>
        <taxon>Magnoliopsida</taxon>
        <taxon>Liliopsida</taxon>
        <taxon>Poales</taxon>
        <taxon>Poaceae</taxon>
        <taxon>PACMAD clade</taxon>
        <taxon>Arundinoideae</taxon>
        <taxon>Arundineae</taxon>
        <taxon>Arundo</taxon>
    </lineage>
</organism>
<evidence type="ECO:0000256" key="1">
    <source>
        <dbReference type="SAM" id="Phobius"/>
    </source>
</evidence>
<sequence length="40" mass="4726">MCLHPMNALIILPLYQRICSMPFSPFLIFFYACQSNILKF</sequence>
<feature type="transmembrane region" description="Helical" evidence="1">
    <location>
        <begin position="14"/>
        <end position="33"/>
    </location>
</feature>
<keyword evidence="1" id="KW-0812">Transmembrane</keyword>